<feature type="domain" description="DUF1595" evidence="7">
    <location>
        <begin position="369"/>
        <end position="429"/>
    </location>
</feature>
<feature type="signal peptide" evidence="1">
    <location>
        <begin position="1"/>
        <end position="28"/>
    </location>
</feature>
<dbReference type="InterPro" id="IPR013039">
    <property type="entry name" value="DUF1588"/>
</dbReference>
<evidence type="ECO:0000259" key="2">
    <source>
        <dbReference type="Pfam" id="PF07624"/>
    </source>
</evidence>
<dbReference type="InterPro" id="IPR013042">
    <property type="entry name" value="DUF1592"/>
</dbReference>
<sequence>MQFLIKPISLPLALFLALCFIDRCGVSATEVPGDVSAFLEQHCIDCHSGDEPDGDLDLTTLGFELDDLKTRQRWLRAHDRVHAKEMPPDDAMSLTSEQRMTFTRALSRSIVRAEAGHNDVVLRRLNKHEYQNTVRDLFDTDVIVHGLPDDSSTDGFDTVGEGLAVSAEAMTAYLAAADQVLDAVFGPKEKPKAIHHETNLLDQVDWRGRPMDQQIGKMFRQTDDGLVVFQSGYCPTHLVNFSRLRAPAGTYRGTLKVRAVQSETPVTLRIYGGDTIVNRREQHLVGYYDVPPGDWTTIEFTDRLLEAGGTFHPKCYATRDTRKDADTWPHPGIEIGDITIEGPLEPWPPVSRTKLLGEIDVTSANQADARTVLRRLLPKAFRRPIDDDDLKSYLELYQSSVTTGQSFESALRVAIKAVLCSPEFLFLIEPGESQIDSYALASRLSYFLWSSMPDETLFLLAANGSLSNPRVLRGQVERMLNSPRAARLTKGFTGQWLDLREIDFTQPDANLYPEFDELLRVSMIRETELFFEEILKNDLSLVNFVDSEFTFLNERLARHYGIDEIHGQAFRKVQLPDDSQRGGLLTQASVLKVTANGTSTSPVLRGVWILENILGTPTPPPPDSVGSIEPDIRGATTIREQLIKHRDIESCAACHRRIDPPGFALECFDPIGGYRHEYRTMATEGRRPKLKQAPFTYNWVRYRLGQDVDSTAVMPNGMTITDITSFRNALASDPDRLTTNLAEQLLTYAIGRKLGFSDRPLVDQIVTQTRERYYGFRSLVHAVVQSPAFQQP</sequence>
<evidence type="ECO:0000259" key="4">
    <source>
        <dbReference type="Pfam" id="PF07627"/>
    </source>
</evidence>
<evidence type="ECO:0000259" key="3">
    <source>
        <dbReference type="Pfam" id="PF07626"/>
    </source>
</evidence>
<protein>
    <submittedName>
        <fullName evidence="8">DUF1592 domain-containing protein</fullName>
    </submittedName>
</protein>
<evidence type="ECO:0000256" key="1">
    <source>
        <dbReference type="SAM" id="SignalP"/>
    </source>
</evidence>
<accession>A0ABT7PGB9</accession>
<reference evidence="8 9" key="1">
    <citation type="submission" date="2023-06" db="EMBL/GenBank/DDBJ databases">
        <title>Roseiconus lacunae JC819 isolated from Gulf of Mannar region, Tamil Nadu.</title>
        <authorList>
            <person name="Pk S."/>
            <person name="Ch S."/>
            <person name="Ch V.R."/>
        </authorList>
    </citation>
    <scope>NUCLEOTIDE SEQUENCE [LARGE SCALE GENOMIC DNA]</scope>
    <source>
        <strain evidence="8 9">JC819</strain>
    </source>
</reference>
<evidence type="ECO:0000313" key="8">
    <source>
        <dbReference type="EMBL" id="MDM4015570.1"/>
    </source>
</evidence>
<name>A0ABT7PGB9_9BACT</name>
<feature type="domain" description="DUF1587" evidence="3">
    <location>
        <begin position="123"/>
        <end position="185"/>
    </location>
</feature>
<proteinExistence type="predicted"/>
<dbReference type="EMBL" id="JASZZN010000005">
    <property type="protein sequence ID" value="MDM4015570.1"/>
    <property type="molecule type" value="Genomic_DNA"/>
</dbReference>
<keyword evidence="9" id="KW-1185">Reference proteome</keyword>
<organism evidence="8 9">
    <name type="scientific">Roseiconus lacunae</name>
    <dbReference type="NCBI Taxonomy" id="2605694"/>
    <lineage>
        <taxon>Bacteria</taxon>
        <taxon>Pseudomonadati</taxon>
        <taxon>Planctomycetota</taxon>
        <taxon>Planctomycetia</taxon>
        <taxon>Pirellulales</taxon>
        <taxon>Pirellulaceae</taxon>
        <taxon>Roseiconus</taxon>
    </lineage>
</organism>
<dbReference type="Pfam" id="PF07637">
    <property type="entry name" value="PSD5"/>
    <property type="match status" value="1"/>
</dbReference>
<gene>
    <name evidence="8" type="ORF">QTN89_09035</name>
</gene>
<dbReference type="RefSeq" id="WP_289163073.1">
    <property type="nucleotide sequence ID" value="NZ_JASZZN010000005.1"/>
</dbReference>
<feature type="domain" description="Cytochrome C Planctomycete-type" evidence="6">
    <location>
        <begin position="43"/>
        <end position="90"/>
    </location>
</feature>
<feature type="domain" description="DUF1585" evidence="2">
    <location>
        <begin position="717"/>
        <end position="789"/>
    </location>
</feature>
<dbReference type="Pfam" id="PF07635">
    <property type="entry name" value="PSCyt1"/>
    <property type="match status" value="1"/>
</dbReference>
<dbReference type="InterPro" id="IPR013043">
    <property type="entry name" value="DUF1595"/>
</dbReference>
<evidence type="ECO:0000259" key="5">
    <source>
        <dbReference type="Pfam" id="PF07631"/>
    </source>
</evidence>
<feature type="domain" description="DUF1592" evidence="5">
    <location>
        <begin position="435"/>
        <end position="562"/>
    </location>
</feature>
<comment type="caution">
    <text evidence="8">The sequence shown here is derived from an EMBL/GenBank/DDBJ whole genome shotgun (WGS) entry which is preliminary data.</text>
</comment>
<dbReference type="Proteomes" id="UP001239462">
    <property type="component" value="Unassembled WGS sequence"/>
</dbReference>
<feature type="chain" id="PRO_5046115960" evidence="1">
    <location>
        <begin position="29"/>
        <end position="792"/>
    </location>
</feature>
<dbReference type="Pfam" id="PF07627">
    <property type="entry name" value="PSCyt3"/>
    <property type="match status" value="1"/>
</dbReference>
<evidence type="ECO:0000259" key="6">
    <source>
        <dbReference type="Pfam" id="PF07635"/>
    </source>
</evidence>
<dbReference type="Pfam" id="PF07626">
    <property type="entry name" value="PSD3"/>
    <property type="match status" value="1"/>
</dbReference>
<dbReference type="Pfam" id="PF07631">
    <property type="entry name" value="PSD4"/>
    <property type="match status" value="1"/>
</dbReference>
<feature type="domain" description="DUF1588" evidence="4">
    <location>
        <begin position="581"/>
        <end position="677"/>
    </location>
</feature>
<evidence type="ECO:0000313" key="9">
    <source>
        <dbReference type="Proteomes" id="UP001239462"/>
    </source>
</evidence>
<dbReference type="InterPro" id="IPR011478">
    <property type="entry name" value="DUF1585"/>
</dbReference>
<evidence type="ECO:0000259" key="7">
    <source>
        <dbReference type="Pfam" id="PF07637"/>
    </source>
</evidence>
<dbReference type="InterPro" id="IPR013036">
    <property type="entry name" value="DUF1587"/>
</dbReference>
<dbReference type="InterPro" id="IPR011429">
    <property type="entry name" value="Cyt_c_Planctomycete-type"/>
</dbReference>
<dbReference type="Pfam" id="PF07624">
    <property type="entry name" value="PSD2"/>
    <property type="match status" value="1"/>
</dbReference>
<keyword evidence="1" id="KW-0732">Signal</keyword>